<evidence type="ECO:0000313" key="3">
    <source>
        <dbReference type="Proteomes" id="UP000002149"/>
    </source>
</evidence>
<proteinExistence type="predicted"/>
<dbReference type="Pfam" id="PF00850">
    <property type="entry name" value="Hist_deacetyl"/>
    <property type="match status" value="1"/>
</dbReference>
<dbReference type="InParanoid" id="Q5KKR8"/>
<accession>Q5KKR8</accession>
<dbReference type="GO" id="GO:0031507">
    <property type="term" value="P:heterochromatin formation"/>
    <property type="evidence" value="ECO:0000318"/>
    <property type="project" value="GO_Central"/>
</dbReference>
<name>Q5KKR8_CRYD1</name>
<evidence type="ECO:0000259" key="1">
    <source>
        <dbReference type="Pfam" id="PF00850"/>
    </source>
</evidence>
<dbReference type="RefSeq" id="XP_569971.1">
    <property type="nucleotide sequence ID" value="XM_569971.2"/>
</dbReference>
<dbReference type="eggNOG" id="KOG1342">
    <property type="taxonomic scope" value="Eukaryota"/>
</dbReference>
<dbReference type="InterPro" id="IPR023696">
    <property type="entry name" value="Ureohydrolase_dom_sf"/>
</dbReference>
<sequence>MSSAAIHPPLDFSPVRPDGRRVAYYYDHDVGNYHFGLGHPMKPHRIRMTHNLVVNYGLADDYEAMEEEGRRKVNARMGMENDEARWVNAEMRGSRAKRMQIFRPRRATKTDMTRFHTDEYIELLESVLPENADALTGNRSRGLTGSDCPAVEGIFEFSSISAGGSIGAAEKLNEGIADIAINWAGGLHHAKKTEASGFCYVNDIVLGILELLRVNSRVLYIDIDVHHGDGVEEAFYSTDRVMTCSFHLFGNFFPGTGTLKDVGLGKGKGYAVNVPLREGITDEGFHSIFKPVIAEIMEHYRPCVVVLQGGADSMSGDKLGRLNLSDKGHAECAKFLRTFSVPLMLLGGGGYTTKNVARAWTRETAIACGQELSEDLPSNQYMEYYGPRYKLEVLPSNVEDFNTPEYLEDLKRQISNHLKNLPFAPSAQMRQITGSNVSQAVGLSNEWETDDPEDQIDQRLKKLFASKNLNGTYTQESDALLSDLTSISRIRRQGGPKKLPRSSGTCGRARKRYLEDIAMGEDPCCLLPAMTSKKNERKTIAKSGSSAPPTSAPEWHAHLTVHEMKSRPSLGEILQQPSPGSEDECDRNRCITEGSQLHMIAQGRGKRSFFSRKGLPPSIISPQAIIGGSTVKVDRLIRARMAAATNNSPVVVEWDRQQE</sequence>
<reference evidence="2 3" key="1">
    <citation type="journal article" date="2005" name="Science">
        <title>The genome of the basidiomycetous yeast and human pathogen Cryptococcus neoformans.</title>
        <authorList>
            <person name="Loftus B.J."/>
            <person name="Fung E."/>
            <person name="Roncaglia P."/>
            <person name="Rowley D."/>
            <person name="Amedeo P."/>
            <person name="Bruno D."/>
            <person name="Vamathevan J."/>
            <person name="Miranda M."/>
            <person name="Anderson I.J."/>
            <person name="Fraser J.A."/>
            <person name="Allen J.E."/>
            <person name="Bosdet I.E."/>
            <person name="Brent M.R."/>
            <person name="Chiu R."/>
            <person name="Doering T.L."/>
            <person name="Donlin M.J."/>
            <person name="D'Souza C.A."/>
            <person name="Fox D.S."/>
            <person name="Grinberg V."/>
            <person name="Fu J."/>
            <person name="Fukushima M."/>
            <person name="Haas B.J."/>
            <person name="Huang J.C."/>
            <person name="Janbon G."/>
            <person name="Jones S.J."/>
            <person name="Koo H.L."/>
            <person name="Krzywinski M.I."/>
            <person name="Kwon-Chung J.K."/>
            <person name="Lengeler K.B."/>
            <person name="Maiti R."/>
            <person name="Marra M.A."/>
            <person name="Marra R.E."/>
            <person name="Mathewson C.A."/>
            <person name="Mitchell T.G."/>
            <person name="Pertea M."/>
            <person name="Riggs F.R."/>
            <person name="Salzberg S.L."/>
            <person name="Schein J.E."/>
            <person name="Shvartsbeyn A."/>
            <person name="Shin H."/>
            <person name="Shumway M."/>
            <person name="Specht C.A."/>
            <person name="Suh B.B."/>
            <person name="Tenney A."/>
            <person name="Utterback T.R."/>
            <person name="Wickes B.L."/>
            <person name="Wortman J.R."/>
            <person name="Wye N.H."/>
            <person name="Kronstad J.W."/>
            <person name="Lodge J.K."/>
            <person name="Heitman J."/>
            <person name="Davis R.W."/>
            <person name="Fraser C.M."/>
            <person name="Hyman R.W."/>
        </authorList>
    </citation>
    <scope>NUCLEOTIDE SEQUENCE [LARGE SCALE GENOMIC DNA]</scope>
    <source>
        <strain evidence="3">JEC21 / ATCC MYA-565</strain>
    </source>
</reference>
<dbReference type="InterPro" id="IPR037138">
    <property type="entry name" value="His_deacetylse_dom_sf"/>
</dbReference>
<dbReference type="PANTHER" id="PTHR10625:SF2">
    <property type="entry name" value="HISTONE DEACETYLASE"/>
    <property type="match status" value="1"/>
</dbReference>
<evidence type="ECO:0000313" key="2">
    <source>
        <dbReference type="EMBL" id="AAW42664.1"/>
    </source>
</evidence>
<dbReference type="PANTHER" id="PTHR10625">
    <property type="entry name" value="HISTONE DEACETYLASE HDAC1-RELATED"/>
    <property type="match status" value="1"/>
</dbReference>
<dbReference type="VEuPathDB" id="FungiDB:CNC02060"/>
<organism evidence="2 3">
    <name type="scientific">Cryptococcus deneoformans (strain JEC21 / ATCC MYA-565)</name>
    <name type="common">Cryptococcus neoformans var. neoformans serotype D</name>
    <dbReference type="NCBI Taxonomy" id="214684"/>
    <lineage>
        <taxon>Eukaryota</taxon>
        <taxon>Fungi</taxon>
        <taxon>Dikarya</taxon>
        <taxon>Basidiomycota</taxon>
        <taxon>Agaricomycotina</taxon>
        <taxon>Tremellomycetes</taxon>
        <taxon>Tremellales</taxon>
        <taxon>Cryptococcaceae</taxon>
        <taxon>Cryptococcus</taxon>
        <taxon>Cryptococcus neoformans species complex</taxon>
    </lineage>
</organism>
<feature type="domain" description="Histone deacetylase" evidence="1">
    <location>
        <begin position="96"/>
        <end position="365"/>
    </location>
</feature>
<dbReference type="PRINTS" id="PR01270">
    <property type="entry name" value="HDASUPER"/>
</dbReference>
<gene>
    <name evidence="2" type="ordered locus">CNC02060</name>
</gene>
<dbReference type="AlphaFoldDB" id="Q5KKR8"/>
<protein>
    <submittedName>
        <fullName evidence="2">Histone deacetylase 1-1 (Hd1), putative</fullName>
    </submittedName>
</protein>
<dbReference type="GO" id="GO:0004407">
    <property type="term" value="F:histone deacetylase activity"/>
    <property type="evidence" value="ECO:0000318"/>
    <property type="project" value="GO_Central"/>
</dbReference>
<keyword evidence="3" id="KW-1185">Reference proteome</keyword>
<dbReference type="GeneID" id="3256683"/>
<dbReference type="InterPro" id="IPR023801">
    <property type="entry name" value="His_deacetylse_dom"/>
</dbReference>
<dbReference type="EMBL" id="AE017343">
    <property type="protein sequence ID" value="AAW42664.1"/>
    <property type="molecule type" value="Genomic_DNA"/>
</dbReference>
<dbReference type="Proteomes" id="UP000002149">
    <property type="component" value="Chromosome 3"/>
</dbReference>
<dbReference type="SUPFAM" id="SSF52768">
    <property type="entry name" value="Arginase/deacetylase"/>
    <property type="match status" value="1"/>
</dbReference>
<dbReference type="KEGG" id="cne:CNC02060"/>
<dbReference type="GO" id="GO:0070210">
    <property type="term" value="C:Rpd3L-Expanded complex"/>
    <property type="evidence" value="ECO:0000318"/>
    <property type="project" value="GO_Central"/>
</dbReference>
<dbReference type="Gene3D" id="3.40.800.20">
    <property type="entry name" value="Histone deacetylase domain"/>
    <property type="match status" value="1"/>
</dbReference>
<dbReference type="STRING" id="214684.Q5KKR8"/>
<dbReference type="InterPro" id="IPR000286">
    <property type="entry name" value="HDACs"/>
</dbReference>
<dbReference type="OrthoDB" id="1918432at2759"/>
<dbReference type="PaxDb" id="214684-Q5KKR8"/>
<dbReference type="HOGENOM" id="CLU_007727_7_4_1"/>